<dbReference type="GO" id="GO:0009289">
    <property type="term" value="C:pilus"/>
    <property type="evidence" value="ECO:0007669"/>
    <property type="project" value="InterPro"/>
</dbReference>
<dbReference type="Pfam" id="PF00419">
    <property type="entry name" value="Fimbrial"/>
    <property type="match status" value="1"/>
</dbReference>
<dbReference type="InterPro" id="IPR036937">
    <property type="entry name" value="Adhesion_dom_fimbrial_sf"/>
</dbReference>
<accession>A0A4D6P785</accession>
<dbReference type="GO" id="GO:0007155">
    <property type="term" value="P:cell adhesion"/>
    <property type="evidence" value="ECO:0007669"/>
    <property type="project" value="InterPro"/>
</dbReference>
<name>A0A4D6P785_SALET</name>
<dbReference type="SUPFAM" id="SSF49401">
    <property type="entry name" value="Bacterial adhesins"/>
    <property type="match status" value="1"/>
</dbReference>
<evidence type="ECO:0000259" key="1">
    <source>
        <dbReference type="Pfam" id="PF00419"/>
    </source>
</evidence>
<proteinExistence type="predicted"/>
<organism evidence="2">
    <name type="scientific">Salmonella enterica subsp. enterica serovar Bareilly str. CFSAN000189</name>
    <dbReference type="NCBI Taxonomy" id="1173427"/>
    <lineage>
        <taxon>Bacteria</taxon>
        <taxon>Pseudomonadati</taxon>
        <taxon>Pseudomonadota</taxon>
        <taxon>Gammaproteobacteria</taxon>
        <taxon>Enterobacterales</taxon>
        <taxon>Enterobacteriaceae</taxon>
        <taxon>Salmonella</taxon>
    </lineage>
</organism>
<evidence type="ECO:0000313" key="2">
    <source>
        <dbReference type="EMBL" id="QCF20527.1"/>
    </source>
</evidence>
<dbReference type="Gene3D" id="2.60.40.1090">
    <property type="entry name" value="Fimbrial-type adhesion domain"/>
    <property type="match status" value="1"/>
</dbReference>
<protein>
    <submittedName>
        <fullName evidence="2">Fimbrial protein</fullName>
    </submittedName>
</protein>
<dbReference type="AlphaFoldDB" id="A0A4D6P785"/>
<dbReference type="EMBL" id="CP039502">
    <property type="protein sequence ID" value="QCF20527.1"/>
    <property type="molecule type" value="Genomic_DNA"/>
</dbReference>
<dbReference type="InterPro" id="IPR008966">
    <property type="entry name" value="Adhesion_dom_sf"/>
</dbReference>
<gene>
    <name evidence="2" type="ORF">SEEB0189_04625</name>
</gene>
<reference evidence="2" key="1">
    <citation type="submission" date="2019-04" db="EMBL/GenBank/DDBJ databases">
        <title>Whole genome sequencing of cultured pathogen.</title>
        <authorList>
            <person name="Hoffmann M."/>
            <person name="Sanchez M."/>
            <person name="Timme R."/>
        </authorList>
    </citation>
    <scope>NUCLEOTIDE SEQUENCE</scope>
    <source>
        <strain evidence="2">CFSAN000189</strain>
    </source>
</reference>
<feature type="domain" description="Fimbrial-type adhesion" evidence="1">
    <location>
        <begin position="225"/>
        <end position="361"/>
    </location>
</feature>
<dbReference type="InterPro" id="IPR000259">
    <property type="entry name" value="Adhesion_dom_fimbrial"/>
</dbReference>
<sequence>MRIPATVNSVRGENRSGMKMLKRGLQALLCTLTILTSMACYAIPPGCYSASLGQDTTFHVNNITLRSGSHPNVGDIIYTSPAYTIQYQCQAGDYSATTYRANLVSLPDFNVLRDQLRNAGLALRMLVNDGIWYSGQLINYTPFPFGDAIPAGQNSQVQSVRIQLQIEVVSSPPNVVSVSLSPHTAFKIIMGGIPDQNYGLNINTSGFRLQSIPDCFGRVSISPTWVSLGHIYTDYPSSQHLPRQIPITITAGQNIGCTGQFSDNYDILLSTTFSAPGQTLTSASQAVALTNGQGEPNGLALSLKDNAGNPLTFDSPSTFGNLTQSGGDISRTYTANLDAIPGTELKTGSFSANVVVNITYQ</sequence>